<proteinExistence type="inferred from homology"/>
<dbReference type="GO" id="GO:0005794">
    <property type="term" value="C:Golgi apparatus"/>
    <property type="evidence" value="ECO:0007669"/>
    <property type="project" value="TreeGrafter"/>
</dbReference>
<dbReference type="OrthoDB" id="265776at2759"/>
<dbReference type="GO" id="GO:0006508">
    <property type="term" value="P:proteolysis"/>
    <property type="evidence" value="ECO:0007669"/>
    <property type="project" value="UniProtKB-KW"/>
</dbReference>
<dbReference type="GO" id="GO:0016579">
    <property type="term" value="P:protein deubiquitination"/>
    <property type="evidence" value="ECO:0007669"/>
    <property type="project" value="InterPro"/>
</dbReference>
<feature type="domain" description="USP" evidence="4">
    <location>
        <begin position="51"/>
        <end position="853"/>
    </location>
</feature>
<keyword evidence="2" id="KW-0645">Protease</keyword>
<gene>
    <name evidence="5" type="ORF">AMK59_6583</name>
</gene>
<comment type="caution">
    <text evidence="5">The sequence shown here is derived from an EMBL/GenBank/DDBJ whole genome shotgun (WGS) entry which is preliminary data.</text>
</comment>
<dbReference type="PROSITE" id="PS00972">
    <property type="entry name" value="USP_1"/>
    <property type="match status" value="1"/>
</dbReference>
<evidence type="ECO:0000313" key="6">
    <source>
        <dbReference type="Proteomes" id="UP000051574"/>
    </source>
</evidence>
<dbReference type="InterPro" id="IPR001394">
    <property type="entry name" value="Peptidase_C19_UCH"/>
</dbReference>
<protein>
    <recommendedName>
        <fullName evidence="2">Ubiquitin carboxyl-terminal hydrolase</fullName>
        <ecNumber evidence="2">3.4.19.12</ecNumber>
    </recommendedName>
</protein>
<keyword evidence="2" id="KW-0833">Ubl conjugation pathway</keyword>
<dbReference type="InterPro" id="IPR050185">
    <property type="entry name" value="Ub_carboxyl-term_hydrolase"/>
</dbReference>
<feature type="region of interest" description="Disordered" evidence="3">
    <location>
        <begin position="812"/>
        <end position="877"/>
    </location>
</feature>
<sequence length="912" mass="102647">MQDNEQILLEVRNKDLTWPEELGALVSGNTTVNTLISSERRPTITLPPGATGLQNLGNTCFMNAALQAVSNTRPLTLYFQRDLSELNSTNPLGTKGQVAKRYAELCRDLWAGSTRSVAPIRLRLCVTKHAPNLGGGGQHDSQELLAWLLDSLHEDLNRVPKKQFVELRDSDGRPDAVVADEAWNQHLARDHSIITDLFYGQLKSKVTCQTCGHESVKFDPFNLLSLPLPMESYTLCEILVIRLNGDVPIKYGLRLNSEAKYYELKQQLQNLCNIPPERLSLAEVASSQIKQFLGDDNKIISGSATELYAYELPKCNRQDSLKFEEETDLEQALVQTPLARSPEVRSSSALCMPNILCFKNLRSGNCDNVINQARLSTSGNVKKASIHSNTSATTVYTDNPTKTPTYLVAVHRKFVTQETYFLSQHKSMPSLFGVPLLLGCNYSSTCQSLYEVVQQQVTRLLSPQPQSDQTNHAQDCDDSLGYEFPFSLRAVMQNGERCARCHWTQFCPGCKIPCTEENLFDFCKGGQNVMCVAIDWDPTALHLRYQSSREKLFIEHESVGICRKLHTEPIDLDYCLRAFTSEERLETKYHCSKCQDKQPATKKLQIWRLPPILIIHLKRFDYVNNKWVKTQKVVNFPFKNFDPTAYLASVPQETILRHRQLLEKNKSDLDSSCETTTISADVTDRIVEENGDSNGVEVNGAQEKLLDVEDEQPKTSQTNQRPRPSGKRRERLESTSLIKTPIIDEDLRDFHEHKLLKGQDPFDLKYQLYAVVSHSGMLNGGHYISYACNPNGHWYCYNDSSCREVLTEDSAPILQPPPQENNNNDSRQTNNYNSPIINRIVNSPAHTPLMRRKHPRSDSSSTLSQMSSDTGSSTVCNTSDASMPNIASCKTRCSNTSLNATNDLSNLNDGTD</sequence>
<dbReference type="PROSITE" id="PS50235">
    <property type="entry name" value="USP_3"/>
    <property type="match status" value="1"/>
</dbReference>
<dbReference type="InterPro" id="IPR038765">
    <property type="entry name" value="Papain-like_cys_pep_sf"/>
</dbReference>
<dbReference type="InterPro" id="IPR018200">
    <property type="entry name" value="USP_CS"/>
</dbReference>
<evidence type="ECO:0000256" key="3">
    <source>
        <dbReference type="SAM" id="MobiDB-lite"/>
    </source>
</evidence>
<dbReference type="Pfam" id="PF00443">
    <property type="entry name" value="UCH"/>
    <property type="match status" value="1"/>
</dbReference>
<evidence type="ECO:0000313" key="5">
    <source>
        <dbReference type="EMBL" id="KRT78925.1"/>
    </source>
</evidence>
<dbReference type="InterPro" id="IPR028889">
    <property type="entry name" value="USP"/>
</dbReference>
<feature type="compositionally biased region" description="Basic and acidic residues" evidence="3">
    <location>
        <begin position="704"/>
        <end position="713"/>
    </location>
</feature>
<dbReference type="PROSITE" id="PS00973">
    <property type="entry name" value="USP_2"/>
    <property type="match status" value="1"/>
</dbReference>
<evidence type="ECO:0000256" key="2">
    <source>
        <dbReference type="RuleBase" id="RU366025"/>
    </source>
</evidence>
<comment type="catalytic activity">
    <reaction evidence="1 2">
        <text>Thiol-dependent hydrolysis of ester, thioester, amide, peptide and isopeptide bonds formed by the C-terminal Gly of ubiquitin (a 76-residue protein attached to proteins as an intracellular targeting signal).</text>
        <dbReference type="EC" id="3.4.19.12"/>
    </reaction>
</comment>
<feature type="compositionally biased region" description="Polar residues" evidence="3">
    <location>
        <begin position="820"/>
        <end position="845"/>
    </location>
</feature>
<dbReference type="AlphaFoldDB" id="A0A0T6AVE2"/>
<dbReference type="PANTHER" id="PTHR21646">
    <property type="entry name" value="UBIQUITIN CARBOXYL-TERMINAL HYDROLASE"/>
    <property type="match status" value="1"/>
</dbReference>
<dbReference type="PANTHER" id="PTHR21646:SF76">
    <property type="entry name" value="UBIQUITIN CARBOXYL-TERMINAL HYDROLASE 32"/>
    <property type="match status" value="1"/>
</dbReference>
<keyword evidence="6" id="KW-1185">Reference proteome</keyword>
<feature type="region of interest" description="Disordered" evidence="3">
    <location>
        <begin position="704"/>
        <end position="736"/>
    </location>
</feature>
<reference evidence="5 6" key="1">
    <citation type="submission" date="2015-09" db="EMBL/GenBank/DDBJ databases">
        <title>Draft genome of the scarab beetle Oryctes borbonicus.</title>
        <authorList>
            <person name="Meyer J.M."/>
            <person name="Markov G.V."/>
            <person name="Baskaran P."/>
            <person name="Herrmann M."/>
            <person name="Sommer R.J."/>
            <person name="Roedelsperger C."/>
        </authorList>
    </citation>
    <scope>NUCLEOTIDE SEQUENCE [LARGE SCALE GENOMIC DNA]</scope>
    <source>
        <strain evidence="5">OB123</strain>
        <tissue evidence="5">Whole animal</tissue>
    </source>
</reference>
<evidence type="ECO:0000256" key="1">
    <source>
        <dbReference type="ARBA" id="ARBA00000707"/>
    </source>
</evidence>
<keyword evidence="2" id="KW-0378">Hydrolase</keyword>
<comment type="similarity">
    <text evidence="2">Belongs to the peptidase C19 family.</text>
</comment>
<keyword evidence="2" id="KW-0788">Thiol protease</keyword>
<evidence type="ECO:0000259" key="4">
    <source>
        <dbReference type="PROSITE" id="PS50235"/>
    </source>
</evidence>
<dbReference type="GO" id="GO:0004843">
    <property type="term" value="F:cysteine-type deubiquitinase activity"/>
    <property type="evidence" value="ECO:0007669"/>
    <property type="project" value="UniProtKB-UniRule"/>
</dbReference>
<dbReference type="Gene3D" id="3.90.70.10">
    <property type="entry name" value="Cysteine proteinases"/>
    <property type="match status" value="2"/>
</dbReference>
<feature type="non-terminal residue" evidence="5">
    <location>
        <position position="912"/>
    </location>
</feature>
<organism evidence="5 6">
    <name type="scientific">Oryctes borbonicus</name>
    <dbReference type="NCBI Taxonomy" id="1629725"/>
    <lineage>
        <taxon>Eukaryota</taxon>
        <taxon>Metazoa</taxon>
        <taxon>Ecdysozoa</taxon>
        <taxon>Arthropoda</taxon>
        <taxon>Hexapoda</taxon>
        <taxon>Insecta</taxon>
        <taxon>Pterygota</taxon>
        <taxon>Neoptera</taxon>
        <taxon>Endopterygota</taxon>
        <taxon>Coleoptera</taxon>
        <taxon>Polyphaga</taxon>
        <taxon>Scarabaeiformia</taxon>
        <taxon>Scarabaeidae</taxon>
        <taxon>Dynastinae</taxon>
        <taxon>Oryctes</taxon>
    </lineage>
</organism>
<dbReference type="SUPFAM" id="SSF54001">
    <property type="entry name" value="Cysteine proteinases"/>
    <property type="match status" value="1"/>
</dbReference>
<feature type="compositionally biased region" description="Low complexity" evidence="3">
    <location>
        <begin position="858"/>
        <end position="874"/>
    </location>
</feature>
<accession>A0A0T6AVE2</accession>
<name>A0A0T6AVE2_9SCAR</name>
<dbReference type="EMBL" id="LJIG01022748">
    <property type="protein sequence ID" value="KRT78925.1"/>
    <property type="molecule type" value="Genomic_DNA"/>
</dbReference>
<dbReference type="Proteomes" id="UP000051574">
    <property type="component" value="Unassembled WGS sequence"/>
</dbReference>
<dbReference type="EC" id="3.4.19.12" evidence="2"/>